<comment type="similarity">
    <text evidence="1">Belongs to the EamA transporter family.</text>
</comment>
<keyword evidence="6" id="KW-1185">Reference proteome</keyword>
<evidence type="ECO:0000256" key="2">
    <source>
        <dbReference type="SAM" id="MobiDB-lite"/>
    </source>
</evidence>
<dbReference type="Proteomes" id="UP000186132">
    <property type="component" value="Unassembled WGS sequence"/>
</dbReference>
<evidence type="ECO:0000256" key="1">
    <source>
        <dbReference type="ARBA" id="ARBA00007362"/>
    </source>
</evidence>
<dbReference type="SUPFAM" id="SSF103481">
    <property type="entry name" value="Multidrug resistance efflux transporter EmrE"/>
    <property type="match status" value="1"/>
</dbReference>
<evidence type="ECO:0000313" key="5">
    <source>
        <dbReference type="EMBL" id="SHH43875.1"/>
    </source>
</evidence>
<name>A0A1M5SZI2_9ACTN</name>
<keyword evidence="3" id="KW-1133">Transmembrane helix</keyword>
<gene>
    <name evidence="5" type="ORF">SAMN05443575_3868</name>
</gene>
<feature type="domain" description="EamA" evidence="4">
    <location>
        <begin position="167"/>
        <end position="296"/>
    </location>
</feature>
<sequence length="340" mass="34536">MPCDGYFPTTAWRSYRDGMAGPGSRDTATGSALAVVSVLSVQFGAAVAASLFDRIGALGAVALRLTAASLVLVTLTRPWRRVRTRADLEAAFVFGAVFAGMHTTLYLAIERLPLATVVTLEFLGPLGVAIVTARSWTTRVWALPAAVGVALLAGVLPGGDPRGGDLLGVGFALSTACCWAGYIVLSGRLGRSGTGPAGLAVGCAAGAVVMLPVGAATAGADLLQPQALAVGLAVGVLSSAIPYSLDLLALRRLPTAVFGVLTSLNPAVAALAGFVLLVQTPSRTQLGGIALVTLASGGVTIGRTVRTATARRAVRRRPLPHAGPESRRSPNATRLGRASL</sequence>
<feature type="transmembrane region" description="Helical" evidence="3">
    <location>
        <begin position="32"/>
        <end position="52"/>
    </location>
</feature>
<feature type="transmembrane region" description="Helical" evidence="3">
    <location>
        <begin position="58"/>
        <end position="76"/>
    </location>
</feature>
<organism evidence="5 6">
    <name type="scientific">Jatrophihabitans endophyticus</name>
    <dbReference type="NCBI Taxonomy" id="1206085"/>
    <lineage>
        <taxon>Bacteria</taxon>
        <taxon>Bacillati</taxon>
        <taxon>Actinomycetota</taxon>
        <taxon>Actinomycetes</taxon>
        <taxon>Jatrophihabitantales</taxon>
        <taxon>Jatrophihabitantaceae</taxon>
        <taxon>Jatrophihabitans</taxon>
    </lineage>
</organism>
<dbReference type="STRING" id="1206085.SAMN05443575_3868"/>
<reference evidence="5 6" key="1">
    <citation type="submission" date="2016-11" db="EMBL/GenBank/DDBJ databases">
        <authorList>
            <person name="Jaros S."/>
            <person name="Januszkiewicz K."/>
            <person name="Wedrychowicz H."/>
        </authorList>
    </citation>
    <scope>NUCLEOTIDE SEQUENCE [LARGE SCALE GENOMIC DNA]</scope>
    <source>
        <strain evidence="5 6">DSM 45627</strain>
    </source>
</reference>
<feature type="transmembrane region" description="Helical" evidence="3">
    <location>
        <begin position="88"/>
        <end position="108"/>
    </location>
</feature>
<dbReference type="InterPro" id="IPR000620">
    <property type="entry name" value="EamA_dom"/>
</dbReference>
<evidence type="ECO:0000259" key="4">
    <source>
        <dbReference type="Pfam" id="PF00892"/>
    </source>
</evidence>
<evidence type="ECO:0000256" key="3">
    <source>
        <dbReference type="SAM" id="Phobius"/>
    </source>
</evidence>
<feature type="transmembrane region" description="Helical" evidence="3">
    <location>
        <begin position="114"/>
        <end position="133"/>
    </location>
</feature>
<keyword evidence="3" id="KW-0472">Membrane</keyword>
<proteinExistence type="inferred from homology"/>
<accession>A0A1M5SZI2</accession>
<feature type="transmembrane region" description="Helical" evidence="3">
    <location>
        <begin position="197"/>
        <end position="220"/>
    </location>
</feature>
<dbReference type="GO" id="GO:0016020">
    <property type="term" value="C:membrane"/>
    <property type="evidence" value="ECO:0007669"/>
    <property type="project" value="InterPro"/>
</dbReference>
<protein>
    <submittedName>
        <fullName evidence="5">Inner membrane transporter RhtA</fullName>
    </submittedName>
</protein>
<feature type="transmembrane region" description="Helical" evidence="3">
    <location>
        <begin position="140"/>
        <end position="159"/>
    </location>
</feature>
<feature type="transmembrane region" description="Helical" evidence="3">
    <location>
        <begin position="284"/>
        <end position="305"/>
    </location>
</feature>
<dbReference type="InterPro" id="IPR037185">
    <property type="entry name" value="EmrE-like"/>
</dbReference>
<feature type="transmembrane region" description="Helical" evidence="3">
    <location>
        <begin position="257"/>
        <end position="278"/>
    </location>
</feature>
<feature type="region of interest" description="Disordered" evidence="2">
    <location>
        <begin position="313"/>
        <end position="340"/>
    </location>
</feature>
<dbReference type="AlphaFoldDB" id="A0A1M5SZI2"/>
<dbReference type="Pfam" id="PF00892">
    <property type="entry name" value="EamA"/>
    <property type="match status" value="1"/>
</dbReference>
<keyword evidence="3" id="KW-0812">Transmembrane</keyword>
<feature type="transmembrane region" description="Helical" evidence="3">
    <location>
        <begin position="165"/>
        <end position="185"/>
    </location>
</feature>
<feature type="transmembrane region" description="Helical" evidence="3">
    <location>
        <begin position="226"/>
        <end position="245"/>
    </location>
</feature>
<dbReference type="EMBL" id="FQVU01000006">
    <property type="protein sequence ID" value="SHH43875.1"/>
    <property type="molecule type" value="Genomic_DNA"/>
</dbReference>
<evidence type="ECO:0000313" key="6">
    <source>
        <dbReference type="Proteomes" id="UP000186132"/>
    </source>
</evidence>